<dbReference type="Pfam" id="PF00440">
    <property type="entry name" value="TetR_N"/>
    <property type="match status" value="1"/>
</dbReference>
<keyword evidence="1" id="KW-0805">Transcription regulation</keyword>
<dbReference type="PANTHER" id="PTHR47506">
    <property type="entry name" value="TRANSCRIPTIONAL REGULATORY PROTEIN"/>
    <property type="match status" value="1"/>
</dbReference>
<dbReference type="SUPFAM" id="SSF48498">
    <property type="entry name" value="Tetracyclin repressor-like, C-terminal domain"/>
    <property type="match status" value="1"/>
</dbReference>
<name>A0ABU5EEW6_9PROT</name>
<evidence type="ECO:0000256" key="2">
    <source>
        <dbReference type="ARBA" id="ARBA00023125"/>
    </source>
</evidence>
<organism evidence="6 7">
    <name type="scientific">Dongia soli</name>
    <dbReference type="NCBI Taxonomy" id="600628"/>
    <lineage>
        <taxon>Bacteria</taxon>
        <taxon>Pseudomonadati</taxon>
        <taxon>Pseudomonadota</taxon>
        <taxon>Alphaproteobacteria</taxon>
        <taxon>Rhodospirillales</taxon>
        <taxon>Dongiaceae</taxon>
        <taxon>Dongia</taxon>
    </lineage>
</organism>
<dbReference type="RefSeq" id="WP_320509642.1">
    <property type="nucleotide sequence ID" value="NZ_JAXCLW010000005.1"/>
</dbReference>
<comment type="caution">
    <text evidence="6">The sequence shown here is derived from an EMBL/GenBank/DDBJ whole genome shotgun (WGS) entry which is preliminary data.</text>
</comment>
<gene>
    <name evidence="6" type="ORF">SMD27_17125</name>
</gene>
<keyword evidence="7" id="KW-1185">Reference proteome</keyword>
<dbReference type="Proteomes" id="UP001279642">
    <property type="component" value="Unassembled WGS sequence"/>
</dbReference>
<dbReference type="PROSITE" id="PS50977">
    <property type="entry name" value="HTH_TETR_2"/>
    <property type="match status" value="1"/>
</dbReference>
<evidence type="ECO:0000256" key="4">
    <source>
        <dbReference type="PROSITE-ProRule" id="PRU00335"/>
    </source>
</evidence>
<protein>
    <submittedName>
        <fullName evidence="6">TetR/AcrR family transcriptional regulator</fullName>
    </submittedName>
</protein>
<evidence type="ECO:0000256" key="3">
    <source>
        <dbReference type="ARBA" id="ARBA00023163"/>
    </source>
</evidence>
<feature type="DNA-binding region" description="H-T-H motif" evidence="4">
    <location>
        <begin position="44"/>
        <end position="63"/>
    </location>
</feature>
<dbReference type="EMBL" id="JAXCLW010000005">
    <property type="protein sequence ID" value="MDY0884569.1"/>
    <property type="molecule type" value="Genomic_DNA"/>
</dbReference>
<proteinExistence type="predicted"/>
<keyword evidence="2 4" id="KW-0238">DNA-binding</keyword>
<dbReference type="SUPFAM" id="SSF46689">
    <property type="entry name" value="Homeodomain-like"/>
    <property type="match status" value="1"/>
</dbReference>
<dbReference type="Gene3D" id="1.10.357.10">
    <property type="entry name" value="Tetracycline Repressor, domain 2"/>
    <property type="match status" value="1"/>
</dbReference>
<accession>A0ABU5EEW6</accession>
<reference evidence="6 7" key="1">
    <citation type="journal article" date="2016" name="Antonie Van Leeuwenhoek">
        <title>Dongia soli sp. nov., isolated from soil from Dokdo, Korea.</title>
        <authorList>
            <person name="Kim D.U."/>
            <person name="Lee H."/>
            <person name="Kim H."/>
            <person name="Kim S.G."/>
            <person name="Ka J.O."/>
        </authorList>
    </citation>
    <scope>NUCLEOTIDE SEQUENCE [LARGE SCALE GENOMIC DNA]</scope>
    <source>
        <strain evidence="6 7">D78</strain>
    </source>
</reference>
<evidence type="ECO:0000256" key="1">
    <source>
        <dbReference type="ARBA" id="ARBA00023015"/>
    </source>
</evidence>
<feature type="domain" description="HTH tetR-type" evidence="5">
    <location>
        <begin position="21"/>
        <end position="81"/>
    </location>
</feature>
<evidence type="ECO:0000259" key="5">
    <source>
        <dbReference type="PROSITE" id="PS50977"/>
    </source>
</evidence>
<sequence length="219" mass="24421">MARSDPISVAAPVPLAASRRGSARERILTHAEAAVLAKGFAATSIDEIIAAAGITKSGFFYHFKDKNDLAKALIERYIRQDKEILDDLFRRARELHDDPLHGFLVGLKLFAEMMASLPVAHPGCLAASFCYQDQLSSRDIRDLNAAGMQAWRDRFRQYFQDIADKYPPRDEIDTDKLADMAVTLVEGGLVLGRALQDGSILPQQILIYRDIIRSIFMPS</sequence>
<evidence type="ECO:0000313" key="6">
    <source>
        <dbReference type="EMBL" id="MDY0884569.1"/>
    </source>
</evidence>
<dbReference type="InterPro" id="IPR036271">
    <property type="entry name" value="Tet_transcr_reg_TetR-rel_C_sf"/>
</dbReference>
<dbReference type="PRINTS" id="PR00455">
    <property type="entry name" value="HTHTETR"/>
</dbReference>
<dbReference type="InterPro" id="IPR001647">
    <property type="entry name" value="HTH_TetR"/>
</dbReference>
<keyword evidence="3" id="KW-0804">Transcription</keyword>
<dbReference type="PANTHER" id="PTHR47506:SF1">
    <property type="entry name" value="HTH-TYPE TRANSCRIPTIONAL REGULATOR YJDC"/>
    <property type="match status" value="1"/>
</dbReference>
<evidence type="ECO:0000313" key="7">
    <source>
        <dbReference type="Proteomes" id="UP001279642"/>
    </source>
</evidence>
<dbReference type="InterPro" id="IPR009057">
    <property type="entry name" value="Homeodomain-like_sf"/>
</dbReference>